<dbReference type="EMBL" id="BRXU01000007">
    <property type="protein sequence ID" value="GLC53008.1"/>
    <property type="molecule type" value="Genomic_DNA"/>
</dbReference>
<dbReference type="Proteomes" id="UP001165080">
    <property type="component" value="Unassembled WGS sequence"/>
</dbReference>
<dbReference type="Pfam" id="PF08555">
    <property type="entry name" value="FAM32A"/>
    <property type="match status" value="1"/>
</dbReference>
<feature type="compositionally biased region" description="Low complexity" evidence="1">
    <location>
        <begin position="34"/>
        <end position="46"/>
    </location>
</feature>
<protein>
    <recommendedName>
        <fullName evidence="4">DUF1754-domain-containing protein</fullName>
    </recommendedName>
</protein>
<accession>A0A9W6F1B3</accession>
<organism evidence="2 3">
    <name type="scientific">Pleodorina starrii</name>
    <dbReference type="NCBI Taxonomy" id="330485"/>
    <lineage>
        <taxon>Eukaryota</taxon>
        <taxon>Viridiplantae</taxon>
        <taxon>Chlorophyta</taxon>
        <taxon>core chlorophytes</taxon>
        <taxon>Chlorophyceae</taxon>
        <taxon>CS clade</taxon>
        <taxon>Chlamydomonadales</taxon>
        <taxon>Volvocaceae</taxon>
        <taxon>Pleodorina</taxon>
    </lineage>
</organism>
<reference evidence="2 3" key="1">
    <citation type="journal article" date="2023" name="Commun. Biol.">
        <title>Reorganization of the ancestral sex-determining regions during the evolution of trioecy in Pleodorina starrii.</title>
        <authorList>
            <person name="Takahashi K."/>
            <person name="Suzuki S."/>
            <person name="Kawai-Toyooka H."/>
            <person name="Yamamoto K."/>
            <person name="Hamaji T."/>
            <person name="Ootsuki R."/>
            <person name="Yamaguchi H."/>
            <person name="Kawachi M."/>
            <person name="Higashiyama T."/>
            <person name="Nozaki H."/>
        </authorList>
    </citation>
    <scope>NUCLEOTIDE SEQUENCE [LARGE SCALE GENOMIC DNA]</scope>
    <source>
        <strain evidence="2 3">NIES-4479</strain>
    </source>
</reference>
<dbReference type="PANTHER" id="PTHR13282:SF6">
    <property type="entry name" value="PROTEIN FAM32A"/>
    <property type="match status" value="1"/>
</dbReference>
<comment type="caution">
    <text evidence="2">The sequence shown here is derived from an EMBL/GenBank/DDBJ whole genome shotgun (WGS) entry which is preliminary data.</text>
</comment>
<feature type="region of interest" description="Disordered" evidence="1">
    <location>
        <begin position="1"/>
        <end position="75"/>
    </location>
</feature>
<gene>
    <name evidence="2" type="primary">PLEST002371</name>
    <name evidence="2" type="ORF">PLESTB_000698200</name>
</gene>
<sequence>MSFVGGKLKLKGGEPLKTGGGVKKKKKKQEEKALAAASGAPAQEPAQAERDDDAEKTRRAIQGYELDPNAVEDRRTEAEKRFDARFRKVEEQMCTKAAAKSHRERVKDFNEYLAKLSEHHDIPKVGPG</sequence>
<dbReference type="GO" id="GO:0005730">
    <property type="term" value="C:nucleolus"/>
    <property type="evidence" value="ECO:0007669"/>
    <property type="project" value="TreeGrafter"/>
</dbReference>
<proteinExistence type="predicted"/>
<evidence type="ECO:0000313" key="2">
    <source>
        <dbReference type="EMBL" id="GLC53008.1"/>
    </source>
</evidence>
<evidence type="ECO:0000256" key="1">
    <source>
        <dbReference type="SAM" id="MobiDB-lite"/>
    </source>
</evidence>
<feature type="compositionally biased region" description="Basic and acidic residues" evidence="1">
    <location>
        <begin position="47"/>
        <end position="58"/>
    </location>
</feature>
<dbReference type="AlphaFoldDB" id="A0A9W6F1B3"/>
<dbReference type="PANTHER" id="PTHR13282">
    <property type="entry name" value="PROTEIN FAM32A"/>
    <property type="match status" value="1"/>
</dbReference>
<name>A0A9W6F1B3_9CHLO</name>
<evidence type="ECO:0008006" key="4">
    <source>
        <dbReference type="Google" id="ProtNLM"/>
    </source>
</evidence>
<dbReference type="InterPro" id="IPR013865">
    <property type="entry name" value="FAM32A"/>
</dbReference>
<keyword evidence="3" id="KW-1185">Reference proteome</keyword>
<dbReference type="OrthoDB" id="205403at2759"/>
<evidence type="ECO:0000313" key="3">
    <source>
        <dbReference type="Proteomes" id="UP001165080"/>
    </source>
</evidence>